<gene>
    <name evidence="3" type="ORF">RFI_23491</name>
</gene>
<dbReference type="Proteomes" id="UP000023152">
    <property type="component" value="Unassembled WGS sequence"/>
</dbReference>
<evidence type="ECO:0000313" key="3">
    <source>
        <dbReference type="EMBL" id="ETO13879.1"/>
    </source>
</evidence>
<feature type="coiled-coil region" evidence="1">
    <location>
        <begin position="233"/>
        <end position="316"/>
    </location>
</feature>
<dbReference type="EMBL" id="ASPP01020341">
    <property type="protein sequence ID" value="ETO13879.1"/>
    <property type="molecule type" value="Genomic_DNA"/>
</dbReference>
<protein>
    <submittedName>
        <fullName evidence="3">Kinesin motor domain containing protein</fullName>
    </submittedName>
</protein>
<dbReference type="AlphaFoldDB" id="X6MJ72"/>
<keyword evidence="4" id="KW-1185">Reference proteome</keyword>
<proteinExistence type="predicted"/>
<reference evidence="3 4" key="1">
    <citation type="journal article" date="2013" name="Curr. Biol.">
        <title>The Genome of the Foraminiferan Reticulomyxa filosa.</title>
        <authorList>
            <person name="Glockner G."/>
            <person name="Hulsmann N."/>
            <person name="Schleicher M."/>
            <person name="Noegel A.A."/>
            <person name="Eichinger L."/>
            <person name="Gallinger C."/>
            <person name="Pawlowski J."/>
            <person name="Sierra R."/>
            <person name="Euteneuer U."/>
            <person name="Pillet L."/>
            <person name="Moustafa A."/>
            <person name="Platzer M."/>
            <person name="Groth M."/>
            <person name="Szafranski K."/>
            <person name="Schliwa M."/>
        </authorList>
    </citation>
    <scope>NUCLEOTIDE SEQUENCE [LARGE SCALE GENOMIC DNA]</scope>
</reference>
<sequence length="431" mass="49843">MTGCEFELKLKNFSQSAALFKNDFKTLVSFEELTKENKTSVQLNNKKRETKFNSGRGGAGASRNSAQESATSLAKTSIFLFQMKYIQISSTFQNKIFLQCSKEKCENKYEEKLKTTAGNNIIWLVRLSAFLKNLSISIFFSQERIDNDISLYFFDLSVRLKSMLDESTVPELEEQLAVLSEKIKGLTHISDCKEHELEVLAEHLKGIRDGLINEYQTTTKKQTEHLNEVSSIVVKLNTKIEEKETKFNELVNESKNQMQKFDIICQENEQLCRSLELLKNENAGLDEAIDEVQEQLHDKEREFKNLENRHKHFDDMFCQLTKVEENTTEDNTLSQRVIDEWKSGWNDICLNKKLKEEVLSSMSLFFVEMDTVIHNLSDELATVKHHLQETIEETEKSKLPKYEKLDVDSFVLADIEQMDKTHLLCNVSGNP</sequence>
<keyword evidence="1" id="KW-0175">Coiled coil</keyword>
<name>X6MJ72_RETFI</name>
<evidence type="ECO:0000256" key="2">
    <source>
        <dbReference type="SAM" id="MobiDB-lite"/>
    </source>
</evidence>
<feature type="region of interest" description="Disordered" evidence="2">
    <location>
        <begin position="44"/>
        <end position="66"/>
    </location>
</feature>
<comment type="caution">
    <text evidence="3">The sequence shown here is derived from an EMBL/GenBank/DDBJ whole genome shotgun (WGS) entry which is preliminary data.</text>
</comment>
<accession>X6MJ72</accession>
<organism evidence="3 4">
    <name type="scientific">Reticulomyxa filosa</name>
    <dbReference type="NCBI Taxonomy" id="46433"/>
    <lineage>
        <taxon>Eukaryota</taxon>
        <taxon>Sar</taxon>
        <taxon>Rhizaria</taxon>
        <taxon>Retaria</taxon>
        <taxon>Foraminifera</taxon>
        <taxon>Monothalamids</taxon>
        <taxon>Reticulomyxidae</taxon>
        <taxon>Reticulomyxa</taxon>
    </lineage>
</organism>
<evidence type="ECO:0000313" key="4">
    <source>
        <dbReference type="Proteomes" id="UP000023152"/>
    </source>
</evidence>
<evidence type="ECO:0000256" key="1">
    <source>
        <dbReference type="SAM" id="Coils"/>
    </source>
</evidence>